<evidence type="ECO:0000256" key="1">
    <source>
        <dbReference type="SAM" id="Phobius"/>
    </source>
</evidence>
<dbReference type="RefSeq" id="WP_208087191.1">
    <property type="nucleotide sequence ID" value="NZ_CP086136.1"/>
</dbReference>
<protein>
    <recommendedName>
        <fullName evidence="5">Tip attachment protein J domain-containing protein</fullName>
    </recommendedName>
</protein>
<reference evidence="2" key="1">
    <citation type="submission" date="2021-03" db="EMBL/GenBank/DDBJ databases">
        <title>Whole Genome Sequence of Bradyrhizobium sp. Strain 144S4.</title>
        <authorList>
            <person name="Bromfield E.S.P."/>
            <person name="Cloutier S."/>
        </authorList>
    </citation>
    <scope>NUCLEOTIDE SEQUENCE [LARGE SCALE GENOMIC DNA]</scope>
    <source>
        <strain evidence="2">144S4</strain>
    </source>
</reference>
<accession>A0A939M944</accession>
<proteinExistence type="predicted"/>
<reference evidence="3 4" key="2">
    <citation type="journal article" date="2022" name="Int. J. Syst. Evol. Microbiol.">
        <title>Strains of Bradyrhizobium barranii sp. nov. associated with legumes native to Canada are symbionts of soybeans and belong to different subspecies (subsp. barranii subsp. nov. and subsp. apii subsp. nov.) and symbiovars (sv. glycinearum and sv. septentrionale).</title>
        <authorList>
            <person name="Bromfield E.S.P."/>
            <person name="Cloutier S."/>
            <person name="Wasai-Hara S."/>
            <person name="Minamisawa K."/>
        </authorList>
    </citation>
    <scope>NUCLEOTIDE SEQUENCE [LARGE SCALE GENOMIC DNA]</scope>
    <source>
        <strain evidence="3 4">144S4</strain>
    </source>
</reference>
<evidence type="ECO:0000313" key="2">
    <source>
        <dbReference type="EMBL" id="MBO1865386.1"/>
    </source>
</evidence>
<keyword evidence="1" id="KW-1133">Transmembrane helix</keyword>
<gene>
    <name evidence="3" type="ORF">J4G43_030180</name>
    <name evidence="2" type="ORF">J4G43_32155</name>
</gene>
<keyword evidence="1" id="KW-0472">Membrane</keyword>
<keyword evidence="1" id="KW-0812">Transmembrane</keyword>
<organism evidence="2">
    <name type="scientific">Bradyrhizobium barranii subsp. barranii</name>
    <dbReference type="NCBI Taxonomy" id="2823807"/>
    <lineage>
        <taxon>Bacteria</taxon>
        <taxon>Pseudomonadati</taxon>
        <taxon>Pseudomonadota</taxon>
        <taxon>Alphaproteobacteria</taxon>
        <taxon>Hyphomicrobiales</taxon>
        <taxon>Nitrobacteraceae</taxon>
        <taxon>Bradyrhizobium</taxon>
        <taxon>Bradyrhizobium barranii</taxon>
    </lineage>
</organism>
<dbReference type="KEGG" id="bban:J4G43_030180"/>
<sequence>MPETVGLLILSTIGATTSVTGIGTAAVTLEIAGATFSAASIVGSAAIIGASIGLQYALSNPDVPKPENGAQPLKQSVPSRQRGYWTNRLSGYYLLFLGAGGDSQDMLAFHSGPIESVLQLYLHDQPVSTIPALTHDAVCVVQSVGADAFLNCVTVQAFYGYDTQNVNGVINASNTSGVWTSDFAGKGISCLAMYCQSQVDPSVFTKRYPQGLPLPSVLAKCAPIWDPRDPAQSRDNRSTWRASPNPVLQLIDYLTEPDGGMGFEIDDILPPATLAQWMDEADLCDGRYYSAGFYRFDNSPESVINKILASCDGWLCEAGDGTLSLTVGVYREPIDAPLTAKHILGWSINRGIAYEELVNQLDVTFTNPAAGYVADQIDSVRDEDLISRIGEVRAKPLDLSWVQDAWQANLLAERAMLRLNASGGTFVTDLYGLRYLGRRWIPVRFPDVAGLEDCVVEIQDRAKVDLLAGQVTFNWKLVDRDALAALGAATPALIRQDGTFYRRHDDSVLVRQN</sequence>
<evidence type="ECO:0000313" key="3">
    <source>
        <dbReference type="EMBL" id="UEM09008.1"/>
    </source>
</evidence>
<evidence type="ECO:0008006" key="5">
    <source>
        <dbReference type="Google" id="ProtNLM"/>
    </source>
</evidence>
<evidence type="ECO:0000313" key="4">
    <source>
        <dbReference type="Proteomes" id="UP000664702"/>
    </source>
</evidence>
<feature type="transmembrane region" description="Helical" evidence="1">
    <location>
        <begin position="6"/>
        <end position="29"/>
    </location>
</feature>
<dbReference type="Proteomes" id="UP000664702">
    <property type="component" value="Chromosome"/>
</dbReference>
<dbReference type="AlphaFoldDB" id="A0A939M944"/>
<name>A0A939M944_9BRAD</name>
<dbReference type="EMBL" id="CP086136">
    <property type="protein sequence ID" value="UEM09008.1"/>
    <property type="molecule type" value="Genomic_DNA"/>
</dbReference>
<dbReference type="EMBL" id="JAGEMI010000001">
    <property type="protein sequence ID" value="MBO1865386.1"/>
    <property type="molecule type" value="Genomic_DNA"/>
</dbReference>